<keyword evidence="2" id="KW-1185">Reference proteome</keyword>
<proteinExistence type="predicted"/>
<evidence type="ECO:0000313" key="2">
    <source>
        <dbReference type="Proteomes" id="UP000010433"/>
    </source>
</evidence>
<dbReference type="AlphaFoldDB" id="L1NJP8"/>
<dbReference type="Proteomes" id="UP000010433">
    <property type="component" value="Unassembled WGS sequence"/>
</dbReference>
<comment type="caution">
    <text evidence="1">The sequence shown here is derived from an EMBL/GenBank/DDBJ whole genome shotgun (WGS) entry which is preliminary data.</text>
</comment>
<evidence type="ECO:0000313" key="1">
    <source>
        <dbReference type="EMBL" id="EKY03603.1"/>
    </source>
</evidence>
<dbReference type="EMBL" id="AMEP01000029">
    <property type="protein sequence ID" value="EKY03603.1"/>
    <property type="molecule type" value="Genomic_DNA"/>
</dbReference>
<dbReference type="HOGENOM" id="CLU_2020148_0_0_10"/>
<reference evidence="1 2" key="1">
    <citation type="submission" date="2012-05" db="EMBL/GenBank/DDBJ databases">
        <authorList>
            <person name="Weinstock G."/>
            <person name="Sodergren E."/>
            <person name="Lobos E.A."/>
            <person name="Fulton L."/>
            <person name="Fulton R."/>
            <person name="Courtney L."/>
            <person name="Fronick C."/>
            <person name="O'Laughlin M."/>
            <person name="Godfrey J."/>
            <person name="Wilson R.M."/>
            <person name="Miner T."/>
            <person name="Farmer C."/>
            <person name="Delehaunty K."/>
            <person name="Cordes M."/>
            <person name="Minx P."/>
            <person name="Tomlinson C."/>
            <person name="Chen J."/>
            <person name="Wollam A."/>
            <person name="Pepin K.H."/>
            <person name="Bhonagiri V."/>
            <person name="Zhang X."/>
            <person name="Suruliraj S."/>
            <person name="Warren W."/>
            <person name="Mitreva M."/>
            <person name="Mardis E.R."/>
            <person name="Wilson R.K."/>
        </authorList>
    </citation>
    <scope>NUCLEOTIDE SEQUENCE [LARGE SCALE GENOMIC DNA]</scope>
    <source>
        <strain evidence="1 2">F0055</strain>
    </source>
</reference>
<sequence>MLLQPQSYAFACRTLVFVKINAYFSRRIERLIVKKNERYYTLISNFSPQKAIKLNSKSIKLTNWVKRVRVIKKMRVGWRIVAEIEYFCKITLLFNQVRPIHTLVRYKQSPLYLPFLRGEVCCI</sequence>
<protein>
    <submittedName>
        <fullName evidence="1">Uncharacterized protein</fullName>
    </submittedName>
</protein>
<name>L1NJP8_9BACT</name>
<feature type="non-terminal residue" evidence="1">
    <location>
        <position position="123"/>
    </location>
</feature>
<accession>L1NJP8</accession>
<organism evidence="1 2">
    <name type="scientific">Hoylesella saccharolytica F0055</name>
    <dbReference type="NCBI Taxonomy" id="1127699"/>
    <lineage>
        <taxon>Bacteria</taxon>
        <taxon>Pseudomonadati</taxon>
        <taxon>Bacteroidota</taxon>
        <taxon>Bacteroidia</taxon>
        <taxon>Bacteroidales</taxon>
        <taxon>Prevotellaceae</taxon>
        <taxon>Hoylesella</taxon>
    </lineage>
</organism>
<gene>
    <name evidence="1" type="ORF">HMPREF9151_00245</name>
</gene>